<comment type="caution">
    <text evidence="2">The sequence shown here is derived from an EMBL/GenBank/DDBJ whole genome shotgun (WGS) entry which is preliminary data.</text>
</comment>
<dbReference type="Gene3D" id="3.30.200.20">
    <property type="entry name" value="Phosphorylase Kinase, domain 1"/>
    <property type="match status" value="1"/>
</dbReference>
<evidence type="ECO:0000259" key="1">
    <source>
        <dbReference type="Pfam" id="PF01636"/>
    </source>
</evidence>
<sequence length="307" mass="34944">MTQPWSPEHVVTEALARQLIETQFPELAPACVQVLGEGFDNTVYQVNKEYVFRFPRREIAVQLLQAEGRLLPDLVGRFSLQIPEPLFYGKCSEEFPWPFLGYRLVHGLAPERVPHLRRIEAAQPLAEFLLAVHSFPLEKALACGIPTTDIMQRFDLTQRTPQLHDHLKKAADLDLLEPTTLQTLQAYADTLSQTTWQPPVYDTLVHADPHIRNLVVNLEGTLTGIIDWGDAHIGHRALDLSIVYSYLPPEGRDLFYKIYGEVDAQTREMARFRAVFSTLVLMLYGYDQQQPQLVATAKQSLHLALLH</sequence>
<keyword evidence="3" id="KW-1185">Reference proteome</keyword>
<reference evidence="2 3" key="1">
    <citation type="submission" date="2021-01" db="EMBL/GenBank/DDBJ databases">
        <title>Tumebacillus sp. strain ITR2 16S ribosomal RNA gene Genome sequencing and assembly.</title>
        <authorList>
            <person name="Kang M."/>
        </authorList>
    </citation>
    <scope>NUCLEOTIDE SEQUENCE [LARGE SCALE GENOMIC DNA]</scope>
    <source>
        <strain evidence="2 3">ITR2</strain>
    </source>
</reference>
<dbReference type="PANTHER" id="PTHR21310">
    <property type="entry name" value="AMINOGLYCOSIDE PHOSPHOTRANSFERASE-RELATED-RELATED"/>
    <property type="match status" value="1"/>
</dbReference>
<gene>
    <name evidence="2" type="ORF">JJB07_01155</name>
</gene>
<dbReference type="Gene3D" id="3.90.1200.10">
    <property type="match status" value="1"/>
</dbReference>
<dbReference type="InterPro" id="IPR011009">
    <property type="entry name" value="Kinase-like_dom_sf"/>
</dbReference>
<accession>A0ABS1J4N2</accession>
<feature type="domain" description="Aminoglycoside phosphotransferase" evidence="1">
    <location>
        <begin position="33"/>
        <end position="271"/>
    </location>
</feature>
<dbReference type="SUPFAM" id="SSF56112">
    <property type="entry name" value="Protein kinase-like (PK-like)"/>
    <property type="match status" value="1"/>
</dbReference>
<evidence type="ECO:0000313" key="3">
    <source>
        <dbReference type="Proteomes" id="UP000602284"/>
    </source>
</evidence>
<organism evidence="2 3">
    <name type="scientific">Tumebacillus amylolyticus</name>
    <dbReference type="NCBI Taxonomy" id="2801339"/>
    <lineage>
        <taxon>Bacteria</taxon>
        <taxon>Bacillati</taxon>
        <taxon>Bacillota</taxon>
        <taxon>Bacilli</taxon>
        <taxon>Bacillales</taxon>
        <taxon>Alicyclobacillaceae</taxon>
        <taxon>Tumebacillus</taxon>
    </lineage>
</organism>
<protein>
    <submittedName>
        <fullName evidence="2">Phosphotransferase</fullName>
    </submittedName>
</protein>
<dbReference type="Pfam" id="PF01636">
    <property type="entry name" value="APH"/>
    <property type="match status" value="1"/>
</dbReference>
<name>A0ABS1J4N2_9BACL</name>
<dbReference type="Proteomes" id="UP000602284">
    <property type="component" value="Unassembled WGS sequence"/>
</dbReference>
<dbReference type="InterPro" id="IPR051678">
    <property type="entry name" value="AGP_Transferase"/>
</dbReference>
<evidence type="ECO:0000313" key="2">
    <source>
        <dbReference type="EMBL" id="MBL0385239.1"/>
    </source>
</evidence>
<dbReference type="PANTHER" id="PTHR21310:SF42">
    <property type="entry name" value="BIFUNCTIONAL AAC_APH"/>
    <property type="match status" value="1"/>
</dbReference>
<dbReference type="RefSeq" id="WP_201630410.1">
    <property type="nucleotide sequence ID" value="NZ_JAEQNB010000001.1"/>
</dbReference>
<dbReference type="EMBL" id="JAEQNB010000001">
    <property type="protein sequence ID" value="MBL0385239.1"/>
    <property type="molecule type" value="Genomic_DNA"/>
</dbReference>
<proteinExistence type="predicted"/>
<dbReference type="InterPro" id="IPR002575">
    <property type="entry name" value="Aminoglycoside_PTrfase"/>
</dbReference>